<keyword evidence="2" id="KW-0808">Transferase</keyword>
<evidence type="ECO:0000313" key="7">
    <source>
        <dbReference type="Proteomes" id="UP001059380"/>
    </source>
</evidence>
<dbReference type="EMBL" id="CP093313">
    <property type="protein sequence ID" value="UWZ85881.1"/>
    <property type="molecule type" value="Genomic_DNA"/>
</dbReference>
<evidence type="ECO:0000256" key="1">
    <source>
        <dbReference type="ARBA" id="ARBA00010164"/>
    </source>
</evidence>
<dbReference type="AlphaFoldDB" id="A0A9J7BTG1"/>
<evidence type="ECO:0000256" key="3">
    <source>
        <dbReference type="ARBA" id="ARBA00022777"/>
    </source>
</evidence>
<dbReference type="GO" id="GO:0004674">
    <property type="term" value="F:protein serine/threonine kinase activity"/>
    <property type="evidence" value="ECO:0007669"/>
    <property type="project" value="TreeGrafter"/>
</dbReference>
<name>A0A9J7BTG1_9BACT</name>
<protein>
    <submittedName>
        <fullName evidence="6">Type II toxin-antitoxin system HipA family toxin</fullName>
    </submittedName>
</protein>
<proteinExistence type="inferred from homology"/>
<evidence type="ECO:0000259" key="4">
    <source>
        <dbReference type="Pfam" id="PF07804"/>
    </source>
</evidence>
<dbReference type="Proteomes" id="UP001059380">
    <property type="component" value="Chromosome"/>
</dbReference>
<feature type="domain" description="HipA-like C-terminal" evidence="4">
    <location>
        <begin position="153"/>
        <end position="399"/>
    </location>
</feature>
<dbReference type="NCBIfam" id="TIGR03071">
    <property type="entry name" value="couple_hipA"/>
    <property type="match status" value="1"/>
</dbReference>
<dbReference type="CDD" id="cd17808">
    <property type="entry name" value="HipA_Ec_like"/>
    <property type="match status" value="1"/>
</dbReference>
<dbReference type="InterPro" id="IPR017508">
    <property type="entry name" value="HipA_N1"/>
</dbReference>
<reference evidence="6" key="1">
    <citation type="submission" date="2021-04" db="EMBL/GenBank/DDBJ databases">
        <title>Phylogenetic analysis of Acidobacteriaceae.</title>
        <authorList>
            <person name="Qiu L."/>
            <person name="Zhang Q."/>
        </authorList>
    </citation>
    <scope>NUCLEOTIDE SEQUENCE</scope>
    <source>
        <strain evidence="6">DSM 25168</strain>
    </source>
</reference>
<keyword evidence="7" id="KW-1185">Reference proteome</keyword>
<comment type="similarity">
    <text evidence="1">Belongs to the HipA Ser/Thr kinase family.</text>
</comment>
<accession>A0A9J7BTG1</accession>
<sequence length="440" mass="49071">MPRTRYEPLNVFLNSRLVGQLRRDVSGAISFKYDQSWLEWEFVMPVSLSLPLRAQTYSGAPVIAVFDNLLPDNDDLRRQIAARTHAEGTDAYSLLGAIGHDCVGALQFLPQNIEPLPAGSVQGDPVSNDEIALIIENLAAAPLGISEDESFRISIAGAQEKTAFLYRDRKWYKPRGTTATTHIFKPSIGMLPNGMDLTSSVENEYFCLKVVAALGIEAAQPQIMTFGKRTVLVVERFDRRWTADERLLRLPQEDCCQALSISPTRKYQAHGGPGIVQILQLLRGSDDAPADQRAFLKANIIFWLMGATDGHAKNFSVFLRPGGRFRLTPLYDVISAQPSVDSKQLLWKNFSLAMSFGTKPHYKMRQIAPRHFFQTADEAGMGKEVVPSIIEELRAEAEREIDRVNADLPQNFPVAVADSISNGIRRRLRILEEGVEKKSS</sequence>
<evidence type="ECO:0000313" key="6">
    <source>
        <dbReference type="EMBL" id="UWZ85881.1"/>
    </source>
</evidence>
<dbReference type="Pfam" id="PF13657">
    <property type="entry name" value="Couple_hipA"/>
    <property type="match status" value="1"/>
</dbReference>
<dbReference type="PANTHER" id="PTHR37419:SF1">
    <property type="entry name" value="SERINE_THREONINE-PROTEIN KINASE TOXIN HIPA"/>
    <property type="match status" value="1"/>
</dbReference>
<dbReference type="GO" id="GO:0005829">
    <property type="term" value="C:cytosol"/>
    <property type="evidence" value="ECO:0007669"/>
    <property type="project" value="TreeGrafter"/>
</dbReference>
<organism evidence="6 7">
    <name type="scientific">Occallatibacter riparius</name>
    <dbReference type="NCBI Taxonomy" id="1002689"/>
    <lineage>
        <taxon>Bacteria</taxon>
        <taxon>Pseudomonadati</taxon>
        <taxon>Acidobacteriota</taxon>
        <taxon>Terriglobia</taxon>
        <taxon>Terriglobales</taxon>
        <taxon>Acidobacteriaceae</taxon>
        <taxon>Occallatibacter</taxon>
    </lineage>
</organism>
<evidence type="ECO:0000259" key="5">
    <source>
        <dbReference type="Pfam" id="PF13657"/>
    </source>
</evidence>
<dbReference type="KEGG" id="orp:MOP44_08045"/>
<dbReference type="InterPro" id="IPR012893">
    <property type="entry name" value="HipA-like_C"/>
</dbReference>
<feature type="domain" description="HipA N-terminal subdomain 1" evidence="5">
    <location>
        <begin position="9"/>
        <end position="108"/>
    </location>
</feature>
<dbReference type="Pfam" id="PF07804">
    <property type="entry name" value="HipA_C"/>
    <property type="match status" value="1"/>
</dbReference>
<dbReference type="RefSeq" id="WP_260795501.1">
    <property type="nucleotide sequence ID" value="NZ_CP093313.1"/>
</dbReference>
<dbReference type="PANTHER" id="PTHR37419">
    <property type="entry name" value="SERINE/THREONINE-PROTEIN KINASE TOXIN HIPA"/>
    <property type="match status" value="1"/>
</dbReference>
<dbReference type="InterPro" id="IPR052028">
    <property type="entry name" value="HipA_Ser/Thr_kinase"/>
</dbReference>
<evidence type="ECO:0000256" key="2">
    <source>
        <dbReference type="ARBA" id="ARBA00022679"/>
    </source>
</evidence>
<gene>
    <name evidence="6" type="ORF">MOP44_08045</name>
</gene>
<keyword evidence="3" id="KW-0418">Kinase</keyword>